<comment type="subcellular location">
    <subcellularLocation>
        <location evidence="2">Cytoplasm</location>
    </subcellularLocation>
</comment>
<comment type="similarity">
    <text evidence="13">Belongs to the class I-like SAM-binding methyltransferase superfamily. RsmB/NOP family.</text>
</comment>
<dbReference type="STRING" id="207949.RED65_08629"/>
<feature type="binding site" evidence="13">
    <location>
        <position position="77"/>
    </location>
    <ligand>
        <name>S-adenosyl-L-methionine</name>
        <dbReference type="ChEBI" id="CHEBI:59789"/>
    </ligand>
</feature>
<comment type="caution">
    <text evidence="15">The sequence shown here is derived from an EMBL/GenBank/DDBJ whole genome shotgun (WGS) entry which is preliminary data.</text>
</comment>
<evidence type="ECO:0000259" key="14">
    <source>
        <dbReference type="PROSITE" id="PS51686"/>
    </source>
</evidence>
<dbReference type="Pfam" id="PF01189">
    <property type="entry name" value="Methyltr_RsmB-F"/>
    <property type="match status" value="1"/>
</dbReference>
<dbReference type="PANTHER" id="PTHR22807:SF61">
    <property type="entry name" value="NOL1_NOP2_SUN FAMILY PROTEIN _ ANTITERMINATION NUSB DOMAIN-CONTAINING PROTEIN"/>
    <property type="match status" value="1"/>
</dbReference>
<dbReference type="PROSITE" id="PS51686">
    <property type="entry name" value="SAM_MT_RSMB_NOP"/>
    <property type="match status" value="1"/>
</dbReference>
<feature type="binding site" evidence="13">
    <location>
        <position position="122"/>
    </location>
    <ligand>
        <name>S-adenosyl-L-methionine</name>
        <dbReference type="ChEBI" id="CHEBI:59789"/>
    </ligand>
</feature>
<evidence type="ECO:0000256" key="1">
    <source>
        <dbReference type="ARBA" id="ARBA00002724"/>
    </source>
</evidence>
<evidence type="ECO:0000256" key="10">
    <source>
        <dbReference type="ARBA" id="ARBA00030399"/>
    </source>
</evidence>
<keyword evidence="6 13" id="KW-0489">Methyltransferase</keyword>
<dbReference type="EMBL" id="AAQH01000040">
    <property type="protein sequence ID" value="EAT10700.1"/>
    <property type="molecule type" value="Genomic_DNA"/>
</dbReference>
<dbReference type="Proteomes" id="UP000004263">
    <property type="component" value="Unassembled WGS sequence"/>
</dbReference>
<dbReference type="InterPro" id="IPR001678">
    <property type="entry name" value="MeTrfase_RsmB-F_NOP2_dom"/>
</dbReference>
<dbReference type="PRINTS" id="PR02008">
    <property type="entry name" value="RCMTFAMILY"/>
</dbReference>
<evidence type="ECO:0000256" key="13">
    <source>
        <dbReference type="PROSITE-ProRule" id="PRU01023"/>
    </source>
</evidence>
<protein>
    <recommendedName>
        <fullName evidence="3">16S rRNA (cytosine(967)-C(5))-methyltransferase</fullName>
        <ecNumber evidence="3">2.1.1.176</ecNumber>
    </recommendedName>
    <alternativeName>
        <fullName evidence="10">16S rRNA m5C967 methyltransferase</fullName>
    </alternativeName>
    <alternativeName>
        <fullName evidence="11">rRNA (cytosine-C(5)-)-methyltransferase RsmB</fullName>
    </alternativeName>
</protein>
<dbReference type="GO" id="GO:0003723">
    <property type="term" value="F:RNA binding"/>
    <property type="evidence" value="ECO:0007669"/>
    <property type="project" value="UniProtKB-UniRule"/>
</dbReference>
<evidence type="ECO:0000256" key="2">
    <source>
        <dbReference type="ARBA" id="ARBA00004496"/>
    </source>
</evidence>
<feature type="domain" description="SAM-dependent MTase RsmB/NOP-type" evidence="14">
    <location>
        <begin position="1"/>
        <end position="233"/>
    </location>
</feature>
<evidence type="ECO:0000256" key="11">
    <source>
        <dbReference type="ARBA" id="ARBA00031088"/>
    </source>
</evidence>
<evidence type="ECO:0000256" key="8">
    <source>
        <dbReference type="ARBA" id="ARBA00022691"/>
    </source>
</evidence>
<proteinExistence type="inferred from homology"/>
<feature type="binding site" evidence="13">
    <location>
        <begin position="53"/>
        <end position="59"/>
    </location>
    <ligand>
        <name>S-adenosyl-L-methionine</name>
        <dbReference type="ChEBI" id="CHEBI:59789"/>
    </ligand>
</feature>
<name>Q1MXJ3_9GAMM</name>
<comment type="function">
    <text evidence="1">Specifically methylates the cytosine at position 967 (m5C967) of 16S rRNA.</text>
</comment>
<dbReference type="GO" id="GO:0070475">
    <property type="term" value="P:rRNA base methylation"/>
    <property type="evidence" value="ECO:0007669"/>
    <property type="project" value="TreeGrafter"/>
</dbReference>
<evidence type="ECO:0000256" key="7">
    <source>
        <dbReference type="ARBA" id="ARBA00022679"/>
    </source>
</evidence>
<dbReference type="RefSeq" id="WP_007019270.1">
    <property type="nucleotide sequence ID" value="NZ_CH724122.1"/>
</dbReference>
<keyword evidence="7 13" id="KW-0808">Transferase</keyword>
<evidence type="ECO:0000256" key="12">
    <source>
        <dbReference type="ARBA" id="ARBA00047283"/>
    </source>
</evidence>
<dbReference type="CDD" id="cd02440">
    <property type="entry name" value="AdoMet_MTases"/>
    <property type="match status" value="1"/>
</dbReference>
<evidence type="ECO:0000313" key="15">
    <source>
        <dbReference type="EMBL" id="EAT10700.1"/>
    </source>
</evidence>
<feature type="non-terminal residue" evidence="15">
    <location>
        <position position="1"/>
    </location>
</feature>
<evidence type="ECO:0000256" key="6">
    <source>
        <dbReference type="ARBA" id="ARBA00022603"/>
    </source>
</evidence>
<evidence type="ECO:0000256" key="9">
    <source>
        <dbReference type="ARBA" id="ARBA00022884"/>
    </source>
</evidence>
<dbReference type="Gene3D" id="3.40.50.150">
    <property type="entry name" value="Vaccinia Virus protein VP39"/>
    <property type="match status" value="1"/>
</dbReference>
<dbReference type="OrthoDB" id="9810297at2"/>
<comment type="catalytic activity">
    <reaction evidence="12">
        <text>cytidine(967) in 16S rRNA + S-adenosyl-L-methionine = 5-methylcytidine(967) in 16S rRNA + S-adenosyl-L-homocysteine + H(+)</text>
        <dbReference type="Rhea" id="RHEA:42748"/>
        <dbReference type="Rhea" id="RHEA-COMP:10219"/>
        <dbReference type="Rhea" id="RHEA-COMP:10220"/>
        <dbReference type="ChEBI" id="CHEBI:15378"/>
        <dbReference type="ChEBI" id="CHEBI:57856"/>
        <dbReference type="ChEBI" id="CHEBI:59789"/>
        <dbReference type="ChEBI" id="CHEBI:74483"/>
        <dbReference type="ChEBI" id="CHEBI:82748"/>
        <dbReference type="EC" id="2.1.1.176"/>
    </reaction>
</comment>
<accession>Q1MXJ3</accession>
<feature type="active site" description="Nucleophile" evidence="13">
    <location>
        <position position="175"/>
    </location>
</feature>
<keyword evidence="9 13" id="KW-0694">RNA-binding</keyword>
<dbReference type="InterPro" id="IPR049560">
    <property type="entry name" value="MeTrfase_RsmB-F_NOP2_cat"/>
</dbReference>
<evidence type="ECO:0000256" key="4">
    <source>
        <dbReference type="ARBA" id="ARBA00022490"/>
    </source>
</evidence>
<reference evidence="15 16" key="1">
    <citation type="submission" date="2006-03" db="EMBL/GenBank/DDBJ databases">
        <authorList>
            <person name="Pinhassi J."/>
            <person name="Pedros-Alio C."/>
            <person name="Ferriera S."/>
            <person name="Johnson J."/>
            <person name="Kravitz S."/>
            <person name="Halpern A."/>
            <person name="Remington K."/>
            <person name="Beeson K."/>
            <person name="Tran B."/>
            <person name="Rogers Y.-H."/>
            <person name="Friedman R."/>
            <person name="Venter J.C."/>
        </authorList>
    </citation>
    <scope>NUCLEOTIDE SEQUENCE [LARGE SCALE GENOMIC DNA]</scope>
    <source>
        <strain evidence="15 16">RED65</strain>
    </source>
</reference>
<evidence type="ECO:0000256" key="3">
    <source>
        <dbReference type="ARBA" id="ARBA00012140"/>
    </source>
</evidence>
<keyword evidence="4" id="KW-0963">Cytoplasm</keyword>
<dbReference type="PANTHER" id="PTHR22807">
    <property type="entry name" value="NOP2 YEAST -RELATED NOL1/NOP2/FMU SUN DOMAIN-CONTAINING"/>
    <property type="match status" value="1"/>
</dbReference>
<evidence type="ECO:0000313" key="16">
    <source>
        <dbReference type="Proteomes" id="UP000004263"/>
    </source>
</evidence>
<keyword evidence="16" id="KW-1185">Reference proteome</keyword>
<dbReference type="InterPro" id="IPR029063">
    <property type="entry name" value="SAM-dependent_MTases_sf"/>
</dbReference>
<gene>
    <name evidence="15" type="ORF">RED65_08629</name>
</gene>
<dbReference type="SUPFAM" id="SSF53335">
    <property type="entry name" value="S-adenosyl-L-methionine-dependent methyltransferases"/>
    <property type="match status" value="1"/>
</dbReference>
<dbReference type="GO" id="GO:0005829">
    <property type="term" value="C:cytosol"/>
    <property type="evidence" value="ECO:0007669"/>
    <property type="project" value="TreeGrafter"/>
</dbReference>
<dbReference type="FunFam" id="3.40.50.150:FF:000022">
    <property type="entry name" value="Ribosomal RNA small subunit methyltransferase B"/>
    <property type="match status" value="1"/>
</dbReference>
<keyword evidence="8 13" id="KW-0949">S-adenosyl-L-methionine</keyword>
<dbReference type="EC" id="2.1.1.176" evidence="3"/>
<dbReference type="AlphaFoldDB" id="Q1MXJ3"/>
<dbReference type="GO" id="GO:0009383">
    <property type="term" value="F:rRNA (cytosine-C5-)-methyltransferase activity"/>
    <property type="evidence" value="ECO:0007669"/>
    <property type="project" value="TreeGrafter"/>
</dbReference>
<sequence length="234" mass="25774">GKLATTSLYLKQPINVSELPGFSLGSCSVQDEAAQLAAQIMKPKEGELILDACCAPGGKTGHLLEASQGLAKITALDSDAKRLQRVHENLERLGYTAKVLQGEAQAPENWWDGQAFDGILLDVPCSATGVIRRHPDIKLLRQREDIDNLAQLQQAILSKAWTLLKPGGRLLYATCSVTQAENQNNIEAFLQTHPDSELVQLHFNTGLDTKYGWQFFPDKNAQDGFFYALLRKEA</sequence>
<evidence type="ECO:0000256" key="5">
    <source>
        <dbReference type="ARBA" id="ARBA00022552"/>
    </source>
</evidence>
<dbReference type="InterPro" id="IPR023267">
    <property type="entry name" value="RCMT"/>
</dbReference>
<keyword evidence="5" id="KW-0698">rRNA processing</keyword>
<dbReference type="HOGENOM" id="CLU_005316_7_2_6"/>
<organism evidence="15 16">
    <name type="scientific">Bermanella marisrubri</name>
    <dbReference type="NCBI Taxonomy" id="207949"/>
    <lineage>
        <taxon>Bacteria</taxon>
        <taxon>Pseudomonadati</taxon>
        <taxon>Pseudomonadota</taxon>
        <taxon>Gammaproteobacteria</taxon>
        <taxon>Oceanospirillales</taxon>
        <taxon>Oceanospirillaceae</taxon>
        <taxon>Bermanella</taxon>
    </lineage>
</organism>
<comment type="caution">
    <text evidence="13">Lacks conserved residue(s) required for the propagation of feature annotation.</text>
</comment>